<dbReference type="Proteomes" id="UP000824540">
    <property type="component" value="Unassembled WGS sequence"/>
</dbReference>
<proteinExistence type="predicted"/>
<keyword evidence="3" id="KW-1185">Reference proteome</keyword>
<dbReference type="AlphaFoldDB" id="A0A8T2NYF7"/>
<name>A0A8T2NYF7_9TELE</name>
<evidence type="ECO:0000256" key="1">
    <source>
        <dbReference type="SAM" id="MobiDB-lite"/>
    </source>
</evidence>
<reference evidence="2" key="1">
    <citation type="thesis" date="2021" institute="BYU ScholarsArchive" country="Provo, UT, USA">
        <title>Applications of and Algorithms for Genome Assembly and Genomic Analyses with an Emphasis on Marine Teleosts.</title>
        <authorList>
            <person name="Pickett B.D."/>
        </authorList>
    </citation>
    <scope>NUCLEOTIDE SEQUENCE</scope>
    <source>
        <strain evidence="2">HI-2016</strain>
    </source>
</reference>
<feature type="region of interest" description="Disordered" evidence="1">
    <location>
        <begin position="104"/>
        <end position="132"/>
    </location>
</feature>
<gene>
    <name evidence="2" type="ORF">JZ751_016481</name>
</gene>
<comment type="caution">
    <text evidence="2">The sequence shown here is derived from an EMBL/GenBank/DDBJ whole genome shotgun (WGS) entry which is preliminary data.</text>
</comment>
<evidence type="ECO:0000313" key="3">
    <source>
        <dbReference type="Proteomes" id="UP000824540"/>
    </source>
</evidence>
<accession>A0A8T2NYF7</accession>
<organism evidence="2 3">
    <name type="scientific">Albula glossodonta</name>
    <name type="common">roundjaw bonefish</name>
    <dbReference type="NCBI Taxonomy" id="121402"/>
    <lineage>
        <taxon>Eukaryota</taxon>
        <taxon>Metazoa</taxon>
        <taxon>Chordata</taxon>
        <taxon>Craniata</taxon>
        <taxon>Vertebrata</taxon>
        <taxon>Euteleostomi</taxon>
        <taxon>Actinopterygii</taxon>
        <taxon>Neopterygii</taxon>
        <taxon>Teleostei</taxon>
        <taxon>Albuliformes</taxon>
        <taxon>Albulidae</taxon>
        <taxon>Albula</taxon>
    </lineage>
</organism>
<protein>
    <submittedName>
        <fullName evidence="2">Uncharacterized protein</fullName>
    </submittedName>
</protein>
<sequence length="132" mass="14888">MVLCDCVLYLVHVQTHAHTYLRLPSFSSKASASLRASSFQRLVVFCWAVSRRLSSTVELRLPSSNSRTRASSPCSFTCWLALRSSSISRRSCWLSCWRRRRSSLTLPQSSRAPASAPCSRRTSSWHRDSSSS</sequence>
<feature type="compositionally biased region" description="Low complexity" evidence="1">
    <location>
        <begin position="107"/>
        <end position="122"/>
    </location>
</feature>
<evidence type="ECO:0000313" key="2">
    <source>
        <dbReference type="EMBL" id="KAG9342478.1"/>
    </source>
</evidence>
<dbReference type="EMBL" id="JAFBMS010000028">
    <property type="protein sequence ID" value="KAG9342478.1"/>
    <property type="molecule type" value="Genomic_DNA"/>
</dbReference>